<accession>Q4TCK0</accession>
<reference evidence="2" key="2">
    <citation type="submission" date="2004-02" db="EMBL/GenBank/DDBJ databases">
        <authorList>
            <consortium name="Genoscope"/>
            <consortium name="Whitehead Institute Centre for Genome Research"/>
        </authorList>
    </citation>
    <scope>NUCLEOTIDE SEQUENCE</scope>
</reference>
<sequence length="138" mass="15033">MSGECGPAGADPAEGRFQRPEGQVAAAQVGGAAGHPLRHLSHRGLRQGQLDREDAHPAPGGGKGRGSVSLRRSPVEEAQFRRNHPDSAAFLLSVKVEEVKRRQHCLMFSSAGSQAQTYFVNFDTLAEYQRWQRQASKV</sequence>
<evidence type="ECO:0000313" key="2">
    <source>
        <dbReference type="EMBL" id="CAF89382.1"/>
    </source>
</evidence>
<dbReference type="KEGG" id="tng:GSTEN00003270G001"/>
<feature type="region of interest" description="Disordered" evidence="1">
    <location>
        <begin position="1"/>
        <end position="81"/>
    </location>
</feature>
<feature type="compositionally biased region" description="Basic residues" evidence="1">
    <location>
        <begin position="36"/>
        <end position="45"/>
    </location>
</feature>
<feature type="non-terminal residue" evidence="2">
    <location>
        <position position="138"/>
    </location>
</feature>
<dbReference type="OrthoDB" id="1394818at2759"/>
<protein>
    <submittedName>
        <fullName evidence="2">(spotted green pufferfish) hypothetical protein</fullName>
    </submittedName>
</protein>
<gene>
    <name evidence="2" type="ORF">GSTENG00003270001</name>
</gene>
<organism evidence="2">
    <name type="scientific">Tetraodon nigroviridis</name>
    <name type="common">Spotted green pufferfish</name>
    <name type="synonym">Chelonodon nigroviridis</name>
    <dbReference type="NCBI Taxonomy" id="99883"/>
    <lineage>
        <taxon>Eukaryota</taxon>
        <taxon>Metazoa</taxon>
        <taxon>Chordata</taxon>
        <taxon>Craniata</taxon>
        <taxon>Vertebrata</taxon>
        <taxon>Euteleostomi</taxon>
        <taxon>Actinopterygii</taxon>
        <taxon>Neopterygii</taxon>
        <taxon>Teleostei</taxon>
        <taxon>Neoteleostei</taxon>
        <taxon>Acanthomorphata</taxon>
        <taxon>Eupercaria</taxon>
        <taxon>Tetraodontiformes</taxon>
        <taxon>Tetradontoidea</taxon>
        <taxon>Tetraodontidae</taxon>
        <taxon>Tetraodon</taxon>
    </lineage>
</organism>
<comment type="caution">
    <text evidence="2">The sequence shown here is derived from an EMBL/GenBank/DDBJ whole genome shotgun (WGS) entry which is preliminary data.</text>
</comment>
<proteinExistence type="predicted"/>
<reference evidence="2" key="1">
    <citation type="journal article" date="2004" name="Nature">
        <title>Genome duplication in the teleost fish Tetraodon nigroviridis reveals the early vertebrate proto-karyotype.</title>
        <authorList>
            <person name="Jaillon O."/>
            <person name="Aury J.-M."/>
            <person name="Brunet F."/>
            <person name="Petit J.-L."/>
            <person name="Stange-Thomann N."/>
            <person name="Mauceli E."/>
            <person name="Bouneau L."/>
            <person name="Fischer C."/>
            <person name="Ozouf-Costaz C."/>
            <person name="Bernot A."/>
            <person name="Nicaud S."/>
            <person name="Jaffe D."/>
            <person name="Fisher S."/>
            <person name="Lutfalla G."/>
            <person name="Dossat C."/>
            <person name="Segurens B."/>
            <person name="Dasilva C."/>
            <person name="Salanoubat M."/>
            <person name="Levy M."/>
            <person name="Boudet N."/>
            <person name="Castellano S."/>
            <person name="Anthouard V."/>
            <person name="Jubin C."/>
            <person name="Castelli V."/>
            <person name="Katinka M."/>
            <person name="Vacherie B."/>
            <person name="Biemont C."/>
            <person name="Skalli Z."/>
            <person name="Cattolico L."/>
            <person name="Poulain J."/>
            <person name="De Berardinis V."/>
            <person name="Cruaud C."/>
            <person name="Duprat S."/>
            <person name="Brottier P."/>
            <person name="Coutanceau J.-P."/>
            <person name="Gouzy J."/>
            <person name="Parra G."/>
            <person name="Lardier G."/>
            <person name="Chapple C."/>
            <person name="McKernan K.J."/>
            <person name="McEwan P."/>
            <person name="Bosak S."/>
            <person name="Kellis M."/>
            <person name="Volff J.-N."/>
            <person name="Guigo R."/>
            <person name="Zody M.C."/>
            <person name="Mesirov J."/>
            <person name="Lindblad-Toh K."/>
            <person name="Birren B."/>
            <person name="Nusbaum C."/>
            <person name="Kahn D."/>
            <person name="Robinson-Rechavi M."/>
            <person name="Laudet V."/>
            <person name="Schachter V."/>
            <person name="Quetier F."/>
            <person name="Saurin W."/>
            <person name="Scarpelli C."/>
            <person name="Wincker P."/>
            <person name="Lander E.S."/>
            <person name="Weissenbach J."/>
            <person name="Roest Crollius H."/>
        </authorList>
    </citation>
    <scope>NUCLEOTIDE SEQUENCE [LARGE SCALE GENOMIC DNA]</scope>
</reference>
<dbReference type="EMBL" id="CAAE01006862">
    <property type="protein sequence ID" value="CAF89382.1"/>
    <property type="molecule type" value="Genomic_DNA"/>
</dbReference>
<evidence type="ECO:0000256" key="1">
    <source>
        <dbReference type="SAM" id="MobiDB-lite"/>
    </source>
</evidence>
<dbReference type="AlphaFoldDB" id="Q4TCK0"/>
<name>Q4TCK0_TETNG</name>